<organism evidence="2 3">
    <name type="scientific">Povalibacter uvarum</name>
    <dbReference type="NCBI Taxonomy" id="732238"/>
    <lineage>
        <taxon>Bacteria</taxon>
        <taxon>Pseudomonadati</taxon>
        <taxon>Pseudomonadota</taxon>
        <taxon>Gammaproteobacteria</taxon>
        <taxon>Steroidobacterales</taxon>
        <taxon>Steroidobacteraceae</taxon>
        <taxon>Povalibacter</taxon>
    </lineage>
</organism>
<keyword evidence="3" id="KW-1185">Reference proteome</keyword>
<dbReference type="Proteomes" id="UP000588068">
    <property type="component" value="Unassembled WGS sequence"/>
</dbReference>
<proteinExistence type="predicted"/>
<dbReference type="InterPro" id="IPR010982">
    <property type="entry name" value="Lambda_DNA-bd_dom_sf"/>
</dbReference>
<comment type="caution">
    <text evidence="2">The sequence shown here is derived from an EMBL/GenBank/DDBJ whole genome shotgun (WGS) entry which is preliminary data.</text>
</comment>
<dbReference type="RefSeq" id="WP_184335028.1">
    <property type="nucleotide sequence ID" value="NZ_JACHHZ010000006.1"/>
</dbReference>
<protein>
    <submittedName>
        <fullName evidence="2">Transcriptional regulator with XRE-family HTH domain</fullName>
    </submittedName>
</protein>
<dbReference type="Pfam" id="PF13560">
    <property type="entry name" value="HTH_31"/>
    <property type="match status" value="1"/>
</dbReference>
<gene>
    <name evidence="2" type="ORF">HNQ60_004516</name>
</gene>
<dbReference type="PROSITE" id="PS50943">
    <property type="entry name" value="HTH_CROC1"/>
    <property type="match status" value="1"/>
</dbReference>
<name>A0A841HUX2_9GAMM</name>
<sequence>MPRTTPTILPRIQRELATLGDRLRQARLRRAYAAETIAQRAGITRKTLGRVEQGDPAVSIGIYARVLQALGLETDLALIAKDDELGRRLQDMALKQPRRAQRKKASP</sequence>
<reference evidence="2 3" key="1">
    <citation type="submission" date="2020-08" db="EMBL/GenBank/DDBJ databases">
        <title>Genomic Encyclopedia of Type Strains, Phase IV (KMG-IV): sequencing the most valuable type-strain genomes for metagenomic binning, comparative biology and taxonomic classification.</title>
        <authorList>
            <person name="Goeker M."/>
        </authorList>
    </citation>
    <scope>NUCLEOTIDE SEQUENCE [LARGE SCALE GENOMIC DNA]</scope>
    <source>
        <strain evidence="2 3">DSM 26723</strain>
    </source>
</reference>
<dbReference type="SMART" id="SM00530">
    <property type="entry name" value="HTH_XRE"/>
    <property type="match status" value="1"/>
</dbReference>
<dbReference type="Gene3D" id="1.10.260.40">
    <property type="entry name" value="lambda repressor-like DNA-binding domains"/>
    <property type="match status" value="1"/>
</dbReference>
<evidence type="ECO:0000313" key="2">
    <source>
        <dbReference type="EMBL" id="MBB6095625.1"/>
    </source>
</evidence>
<dbReference type="GO" id="GO:0003677">
    <property type="term" value="F:DNA binding"/>
    <property type="evidence" value="ECO:0007669"/>
    <property type="project" value="InterPro"/>
</dbReference>
<dbReference type="AlphaFoldDB" id="A0A841HUX2"/>
<dbReference type="InterPro" id="IPR001387">
    <property type="entry name" value="Cro/C1-type_HTH"/>
</dbReference>
<accession>A0A841HUX2</accession>
<feature type="domain" description="HTH cro/C1-type" evidence="1">
    <location>
        <begin position="23"/>
        <end position="77"/>
    </location>
</feature>
<evidence type="ECO:0000259" key="1">
    <source>
        <dbReference type="PROSITE" id="PS50943"/>
    </source>
</evidence>
<evidence type="ECO:0000313" key="3">
    <source>
        <dbReference type="Proteomes" id="UP000588068"/>
    </source>
</evidence>
<dbReference type="EMBL" id="JACHHZ010000006">
    <property type="protein sequence ID" value="MBB6095625.1"/>
    <property type="molecule type" value="Genomic_DNA"/>
</dbReference>
<dbReference type="SUPFAM" id="SSF47413">
    <property type="entry name" value="lambda repressor-like DNA-binding domains"/>
    <property type="match status" value="1"/>
</dbReference>